<feature type="region of interest" description="Disordered" evidence="1">
    <location>
        <begin position="1"/>
        <end position="21"/>
    </location>
</feature>
<reference evidence="2" key="1">
    <citation type="submission" date="2020-08" db="EMBL/GenBank/DDBJ databases">
        <title>Multicomponent nature underlies the extraordinary mechanical properties of spider dragline silk.</title>
        <authorList>
            <person name="Kono N."/>
            <person name="Nakamura H."/>
            <person name="Mori M."/>
            <person name="Yoshida Y."/>
            <person name="Ohtoshi R."/>
            <person name="Malay A.D."/>
            <person name="Moran D.A.P."/>
            <person name="Tomita M."/>
            <person name="Numata K."/>
            <person name="Arakawa K."/>
        </authorList>
    </citation>
    <scope>NUCLEOTIDE SEQUENCE</scope>
</reference>
<proteinExistence type="predicted"/>
<gene>
    <name evidence="2" type="ORF">NPIL_633631</name>
</gene>
<accession>A0A8X6PG72</accession>
<protein>
    <submittedName>
        <fullName evidence="2">Uncharacterized protein</fullName>
    </submittedName>
</protein>
<evidence type="ECO:0000256" key="1">
    <source>
        <dbReference type="SAM" id="MobiDB-lite"/>
    </source>
</evidence>
<evidence type="ECO:0000313" key="2">
    <source>
        <dbReference type="EMBL" id="GFT69395.1"/>
    </source>
</evidence>
<feature type="non-terminal residue" evidence="2">
    <location>
        <position position="1"/>
    </location>
</feature>
<feature type="region of interest" description="Disordered" evidence="1">
    <location>
        <begin position="33"/>
        <end position="87"/>
    </location>
</feature>
<keyword evidence="3" id="KW-1185">Reference proteome</keyword>
<dbReference type="Proteomes" id="UP000887013">
    <property type="component" value="Unassembled WGS sequence"/>
</dbReference>
<feature type="compositionally biased region" description="Polar residues" evidence="1">
    <location>
        <begin position="42"/>
        <end position="66"/>
    </location>
</feature>
<dbReference type="EMBL" id="BMAW01116162">
    <property type="protein sequence ID" value="GFT69395.1"/>
    <property type="molecule type" value="Genomic_DNA"/>
</dbReference>
<name>A0A8X6PG72_NEPPI</name>
<organism evidence="2 3">
    <name type="scientific">Nephila pilipes</name>
    <name type="common">Giant wood spider</name>
    <name type="synonym">Nephila maculata</name>
    <dbReference type="NCBI Taxonomy" id="299642"/>
    <lineage>
        <taxon>Eukaryota</taxon>
        <taxon>Metazoa</taxon>
        <taxon>Ecdysozoa</taxon>
        <taxon>Arthropoda</taxon>
        <taxon>Chelicerata</taxon>
        <taxon>Arachnida</taxon>
        <taxon>Araneae</taxon>
        <taxon>Araneomorphae</taxon>
        <taxon>Entelegynae</taxon>
        <taxon>Araneoidea</taxon>
        <taxon>Nephilidae</taxon>
        <taxon>Nephila</taxon>
    </lineage>
</organism>
<dbReference type="AlphaFoldDB" id="A0A8X6PG72"/>
<sequence>DSENLEPVRRASDAVTDRPTIDDMIERLQQEQLHQVDDGENSENASPRASVDFMQSPQSSRRSVSGNEERNAAEPFSPRTPRSQASM</sequence>
<comment type="caution">
    <text evidence="2">The sequence shown here is derived from an EMBL/GenBank/DDBJ whole genome shotgun (WGS) entry which is preliminary data.</text>
</comment>
<evidence type="ECO:0000313" key="3">
    <source>
        <dbReference type="Proteomes" id="UP000887013"/>
    </source>
</evidence>